<keyword evidence="1" id="KW-0614">Plasmid</keyword>
<accession>A0A859QJC1</accession>
<dbReference type="Gene3D" id="1.25.40.10">
    <property type="entry name" value="Tetratricopeptide repeat domain"/>
    <property type="match status" value="1"/>
</dbReference>
<dbReference type="EMBL" id="CP041241">
    <property type="protein sequence ID" value="QLL66022.1"/>
    <property type="molecule type" value="Genomic_DNA"/>
</dbReference>
<dbReference type="Proteomes" id="UP000510721">
    <property type="component" value="Plasmid pEmeITTGR7c"/>
</dbReference>
<dbReference type="KEGG" id="emx:FKV68_32700"/>
<evidence type="ECO:0000313" key="1">
    <source>
        <dbReference type="EMBL" id="QLL66022.1"/>
    </source>
</evidence>
<gene>
    <name evidence="1" type="ORF">FKV68_32700</name>
</gene>
<dbReference type="InterPro" id="IPR011990">
    <property type="entry name" value="TPR-like_helical_dom_sf"/>
</dbReference>
<dbReference type="AlphaFoldDB" id="A0A859QJC1"/>
<dbReference type="PROSITE" id="PS50005">
    <property type="entry name" value="TPR"/>
    <property type="match status" value="1"/>
</dbReference>
<dbReference type="SUPFAM" id="SSF48452">
    <property type="entry name" value="TPR-like"/>
    <property type="match status" value="1"/>
</dbReference>
<sequence length="622" mass="70016">MTYRLQTLGRLRLLNEAGREVAFPEKGLLILCLAIANGHREQSRAETARLLWDGVEPSQAYVNLRKTISRITAQQTELGRTFLTFSQSSILVNAGSLTSDLDAVNDEGGDTLARFCRIATVLRDDFLKDARSHGRALDAWINRQRERHMSLLRESLLAAAPAAAGKHRELLKSAAMRLLERSPSDEEVRAILKSALESEGRHHDAQVIFDSVSLSVPIASNQPSAPVEVLVRDDQHQRKPPRLVLLPPNAERADSAAAIFASSLIEDVTIGLCALRSVSVIAPYTAAQIGLQADKANTYERHTISYILDTRLTDEGDRQSLFAQLIFFANDEVIWADRFNLVGDGLMRSRRGIAHQIASAIASQVEQNEAARHAYERNGESYRSYLLGQRYLKHLNLPEIRRARKSFREALGGQRDFAPAMSGLARSYFVEWLLTARNDRELLMLAESHAREAVAADETLASGYRELGVVKLYLREFDESVEFHDRAEELSPHYANVIASYADTLVQASRPGEGLQKIEAAIDLNPIAPDEYFWTAAGASYSLRRYEQALAYIDRMRDRTPADRLSAASWGMLGDRRKARQFVRKTFDVHPDFDLGRWMAIVPFREEWQKEHYREGLKKAGF</sequence>
<name>A0A859QJC1_9HYPH</name>
<geneLocation type="plasmid" evidence="2">
    <name>pemeittgr7c</name>
</geneLocation>
<dbReference type="RefSeq" id="WP_180942919.1">
    <property type="nucleotide sequence ID" value="NZ_CP041241.1"/>
</dbReference>
<reference evidence="1 2" key="1">
    <citation type="submission" date="2019-06" db="EMBL/GenBank/DDBJ databases">
        <title>Complete genome sequence of Ensifer mexicanus ITTG R7 isolated from nodules of Acacia angustissima (Mill.) Kuntze.</title>
        <authorList>
            <person name="Rincon-Rosales R."/>
            <person name="Rogel M.A."/>
            <person name="Guerrero G."/>
            <person name="Rincon-Molina C.I."/>
            <person name="Lopez-Lopez A."/>
            <person name="Martinez-Romero E."/>
        </authorList>
    </citation>
    <scope>NUCLEOTIDE SEQUENCE [LARGE SCALE GENOMIC DNA]</scope>
    <source>
        <strain evidence="1 2">ITTG R7</strain>
        <plasmid evidence="2">pemeittgr7c</plasmid>
    </source>
</reference>
<evidence type="ECO:0000313" key="2">
    <source>
        <dbReference type="Proteomes" id="UP000510721"/>
    </source>
</evidence>
<keyword evidence="2" id="KW-1185">Reference proteome</keyword>
<organism evidence="1 2">
    <name type="scientific">Sinorhizobium mexicanum</name>
    <dbReference type="NCBI Taxonomy" id="375549"/>
    <lineage>
        <taxon>Bacteria</taxon>
        <taxon>Pseudomonadati</taxon>
        <taxon>Pseudomonadota</taxon>
        <taxon>Alphaproteobacteria</taxon>
        <taxon>Hyphomicrobiales</taxon>
        <taxon>Rhizobiaceae</taxon>
        <taxon>Sinorhizobium/Ensifer group</taxon>
        <taxon>Sinorhizobium</taxon>
    </lineage>
</organism>
<protein>
    <submittedName>
        <fullName evidence="1">SARP family transcriptional regulator</fullName>
    </submittedName>
</protein>
<proteinExistence type="predicted"/>
<dbReference type="InterPro" id="IPR019734">
    <property type="entry name" value="TPR_rpt"/>
</dbReference>